<dbReference type="Pfam" id="PF08327">
    <property type="entry name" value="AHSA1"/>
    <property type="match status" value="1"/>
</dbReference>
<evidence type="ECO:0000313" key="4">
    <source>
        <dbReference type="Proteomes" id="UP001153404"/>
    </source>
</evidence>
<evidence type="ECO:0000313" key="3">
    <source>
        <dbReference type="EMBL" id="MDG0814164.1"/>
    </source>
</evidence>
<comment type="caution">
    <text evidence="3">The sequence shown here is derived from an EMBL/GenBank/DDBJ whole genome shotgun (WGS) entry which is preliminary data.</text>
</comment>
<dbReference type="RefSeq" id="WP_277538866.1">
    <property type="nucleotide sequence ID" value="NZ_JAPDIA010000009.1"/>
</dbReference>
<feature type="domain" description="Activator of Hsp90 ATPase homologue 1/2-like C-terminal" evidence="2">
    <location>
        <begin position="25"/>
        <end position="161"/>
    </location>
</feature>
<reference evidence="3" key="1">
    <citation type="submission" date="2022-10" db="EMBL/GenBank/DDBJ databases">
        <title>Comparative genomic analysis of Cohnella hashimotonis sp. nov., isolated from the International Space Station.</title>
        <authorList>
            <person name="Simpson A."/>
            <person name="Venkateswaran K."/>
        </authorList>
    </citation>
    <scope>NUCLEOTIDE SEQUENCE</scope>
    <source>
        <strain evidence="3">DSM 28161</strain>
    </source>
</reference>
<accession>A0A9X4L5C9</accession>
<name>A0A9X4L5C9_9BACL</name>
<keyword evidence="4" id="KW-1185">Reference proteome</keyword>
<comment type="similarity">
    <text evidence="1">Belongs to the AHA1 family.</text>
</comment>
<dbReference type="InterPro" id="IPR023393">
    <property type="entry name" value="START-like_dom_sf"/>
</dbReference>
<protein>
    <submittedName>
        <fullName evidence="3">SRPBCC domain-containing protein</fullName>
    </submittedName>
</protein>
<gene>
    <name evidence="3" type="ORF">OMP40_36465</name>
</gene>
<proteinExistence type="inferred from homology"/>
<evidence type="ECO:0000259" key="2">
    <source>
        <dbReference type="Pfam" id="PF08327"/>
    </source>
</evidence>
<evidence type="ECO:0000256" key="1">
    <source>
        <dbReference type="ARBA" id="ARBA00006817"/>
    </source>
</evidence>
<dbReference type="SUPFAM" id="SSF55961">
    <property type="entry name" value="Bet v1-like"/>
    <property type="match status" value="1"/>
</dbReference>
<dbReference type="InterPro" id="IPR013538">
    <property type="entry name" value="ASHA1/2-like_C"/>
</dbReference>
<dbReference type="Proteomes" id="UP001153404">
    <property type="component" value="Unassembled WGS sequence"/>
</dbReference>
<dbReference type="Gene3D" id="3.30.530.20">
    <property type="match status" value="1"/>
</dbReference>
<dbReference type="EMBL" id="JAPDIA010000009">
    <property type="protein sequence ID" value="MDG0814164.1"/>
    <property type="molecule type" value="Genomic_DNA"/>
</dbReference>
<sequence>MNQNGTNQPVTRVDGRTFIMERVFDAPREMVYEAFVNPDLLAKWWAPKPYTIPVCRIDLRPGGKWHYCMRSPEGQTQWVLGIYEEIHPLERISYAVTFADEQANPTDVIPKQEVTVRFADAGDGRTTLVLNFRLPTEEELQATLKMGMSEGTAMALDNLAQDVLPQMKRG</sequence>
<organism evidence="3 4">
    <name type="scientific">Cohnella rhizosphaerae</name>
    <dbReference type="NCBI Taxonomy" id="1457232"/>
    <lineage>
        <taxon>Bacteria</taxon>
        <taxon>Bacillati</taxon>
        <taxon>Bacillota</taxon>
        <taxon>Bacilli</taxon>
        <taxon>Bacillales</taxon>
        <taxon>Paenibacillaceae</taxon>
        <taxon>Cohnella</taxon>
    </lineage>
</organism>
<dbReference type="AlphaFoldDB" id="A0A9X4L5C9"/>